<accession>A0A382BBZ9</accession>
<organism evidence="1">
    <name type="scientific">marine metagenome</name>
    <dbReference type="NCBI Taxonomy" id="408172"/>
    <lineage>
        <taxon>unclassified sequences</taxon>
        <taxon>metagenomes</taxon>
        <taxon>ecological metagenomes</taxon>
    </lineage>
</organism>
<evidence type="ECO:0000313" key="1">
    <source>
        <dbReference type="EMBL" id="SVB10737.1"/>
    </source>
</evidence>
<name>A0A382BBZ9_9ZZZZ</name>
<feature type="non-terminal residue" evidence="1">
    <location>
        <position position="63"/>
    </location>
</feature>
<gene>
    <name evidence="1" type="ORF">METZ01_LOCUS163591</name>
</gene>
<protein>
    <submittedName>
        <fullName evidence="1">Uncharacterized protein</fullName>
    </submittedName>
</protein>
<proteinExistence type="predicted"/>
<sequence>MRKKMVRMLMMAGLVVGAYVAGYNEITHVEVMEMVENSMTYVEGMMEYAEGFRDEASSVVESV</sequence>
<dbReference type="AlphaFoldDB" id="A0A382BBZ9"/>
<reference evidence="1" key="1">
    <citation type="submission" date="2018-05" db="EMBL/GenBank/DDBJ databases">
        <authorList>
            <person name="Lanie J.A."/>
            <person name="Ng W.-L."/>
            <person name="Kazmierczak K.M."/>
            <person name="Andrzejewski T.M."/>
            <person name="Davidsen T.M."/>
            <person name="Wayne K.J."/>
            <person name="Tettelin H."/>
            <person name="Glass J.I."/>
            <person name="Rusch D."/>
            <person name="Podicherti R."/>
            <person name="Tsui H.-C.T."/>
            <person name="Winkler M.E."/>
        </authorList>
    </citation>
    <scope>NUCLEOTIDE SEQUENCE</scope>
</reference>
<dbReference type="EMBL" id="UINC01028907">
    <property type="protein sequence ID" value="SVB10737.1"/>
    <property type="molecule type" value="Genomic_DNA"/>
</dbReference>